<organism evidence="1">
    <name type="scientific">marine metagenome</name>
    <dbReference type="NCBI Taxonomy" id="408172"/>
    <lineage>
        <taxon>unclassified sequences</taxon>
        <taxon>metagenomes</taxon>
        <taxon>ecological metagenomes</taxon>
    </lineage>
</organism>
<feature type="non-terminal residue" evidence="1">
    <location>
        <position position="294"/>
    </location>
</feature>
<evidence type="ECO:0000313" key="1">
    <source>
        <dbReference type="EMBL" id="SVA48962.1"/>
    </source>
</evidence>
<dbReference type="AlphaFoldDB" id="A0A381W906"/>
<dbReference type="EMBL" id="UINC01011059">
    <property type="protein sequence ID" value="SVA48962.1"/>
    <property type="molecule type" value="Genomic_DNA"/>
</dbReference>
<reference evidence="1" key="1">
    <citation type="submission" date="2018-05" db="EMBL/GenBank/DDBJ databases">
        <authorList>
            <person name="Lanie J.A."/>
            <person name="Ng W.-L."/>
            <person name="Kazmierczak K.M."/>
            <person name="Andrzejewski T.M."/>
            <person name="Davidsen T.M."/>
            <person name="Wayne K.J."/>
            <person name="Tettelin H."/>
            <person name="Glass J.I."/>
            <person name="Rusch D."/>
            <person name="Podicherti R."/>
            <person name="Tsui H.-C.T."/>
            <person name="Winkler M.E."/>
        </authorList>
    </citation>
    <scope>NUCLEOTIDE SEQUENCE</scope>
</reference>
<proteinExistence type="predicted"/>
<sequence>MNRSVFRNALSKGNRDTCLRSLESALTGGKPLVQYLNDLLFTTTCVEWEQMSWAHPVIVMNSLKNMIGENRNSPSKTLLNFGLELLNDQPLRKDDAFVLNEATKSGVGLAVFVGDLEDALQDGKWNEAKLLAAKTFLASDRSRAIIDTLAAIALQNTDRNGTFVFHLLRSFHFQELKEDIWTYACSLLSIIEQQRLPEPHKRKMIEPENILRSILISDQPDLWVTFSSVWRLWNSDYVRSKNYQREISHWLTELDLDEGSSFDLNQKHWLQKKNNDSGNRFIALAESIVKDDKS</sequence>
<protein>
    <submittedName>
        <fullName evidence="1">Uncharacterized protein</fullName>
    </submittedName>
</protein>
<name>A0A381W906_9ZZZZ</name>
<gene>
    <name evidence="1" type="ORF">METZ01_LOCUS101816</name>
</gene>
<accession>A0A381W906</accession>